<feature type="transmembrane region" description="Helical" evidence="1">
    <location>
        <begin position="59"/>
        <end position="75"/>
    </location>
</feature>
<organism evidence="2 3">
    <name type="scientific">Burkholderia paludis</name>
    <dbReference type="NCBI Taxonomy" id="1506587"/>
    <lineage>
        <taxon>Bacteria</taxon>
        <taxon>Pseudomonadati</taxon>
        <taxon>Pseudomonadota</taxon>
        <taxon>Betaproteobacteria</taxon>
        <taxon>Burkholderiales</taxon>
        <taxon>Burkholderiaceae</taxon>
        <taxon>Burkholderia</taxon>
        <taxon>Burkholderia cepacia complex</taxon>
    </lineage>
</organism>
<feature type="transmembrane region" description="Helical" evidence="1">
    <location>
        <begin position="87"/>
        <end position="107"/>
    </location>
</feature>
<feature type="transmembrane region" description="Helical" evidence="1">
    <location>
        <begin position="21"/>
        <end position="47"/>
    </location>
</feature>
<accession>A0A6P2IST2</accession>
<sequence length="109" mass="11558">MFRFHPRRYSQVRQFLSGISLRGPGAATALISFVGGAVLSLPLAILLDQTRYYPFSDDALILPVVLTLGLALILGKRGQRKIMIDMLAALAGLCVLAGVVAGLNSVFGG</sequence>
<keyword evidence="1" id="KW-0472">Membrane</keyword>
<evidence type="ECO:0000313" key="3">
    <source>
        <dbReference type="Proteomes" id="UP000494330"/>
    </source>
</evidence>
<evidence type="ECO:0000313" key="2">
    <source>
        <dbReference type="EMBL" id="VWB33081.1"/>
    </source>
</evidence>
<proteinExistence type="predicted"/>
<dbReference type="EMBL" id="CABVQD010000003">
    <property type="protein sequence ID" value="VWB33081.1"/>
    <property type="molecule type" value="Genomic_DNA"/>
</dbReference>
<keyword evidence="1" id="KW-0812">Transmembrane</keyword>
<keyword evidence="3" id="KW-1185">Reference proteome</keyword>
<dbReference type="Proteomes" id="UP000494330">
    <property type="component" value="Unassembled WGS sequence"/>
</dbReference>
<reference evidence="2 3" key="1">
    <citation type="submission" date="2019-09" db="EMBL/GenBank/DDBJ databases">
        <authorList>
            <person name="Depoorter E."/>
        </authorList>
    </citation>
    <scope>NUCLEOTIDE SEQUENCE [LARGE SCALE GENOMIC DNA]</scope>
    <source>
        <strain evidence="2">LMG 30113</strain>
    </source>
</reference>
<name>A0A6P2IST2_9BURK</name>
<dbReference type="AlphaFoldDB" id="A0A6P2IST2"/>
<protein>
    <submittedName>
        <fullName evidence="2">Uncharacterized protein</fullName>
    </submittedName>
</protein>
<evidence type="ECO:0000256" key="1">
    <source>
        <dbReference type="SAM" id="Phobius"/>
    </source>
</evidence>
<gene>
    <name evidence="2" type="ORF">BPA30113_01293</name>
</gene>
<keyword evidence="1" id="KW-1133">Transmembrane helix</keyword>